<keyword evidence="2" id="KW-0812">Transmembrane</keyword>
<gene>
    <name evidence="3" type="primary">Necator_chrII.g8636</name>
    <name evidence="3" type="ORF">RB195_020841</name>
</gene>
<evidence type="ECO:0000313" key="3">
    <source>
        <dbReference type="EMBL" id="KAK6738998.1"/>
    </source>
</evidence>
<feature type="compositionally biased region" description="Low complexity" evidence="1">
    <location>
        <begin position="312"/>
        <end position="323"/>
    </location>
</feature>
<proteinExistence type="predicted"/>
<feature type="compositionally biased region" description="Low complexity" evidence="1">
    <location>
        <begin position="276"/>
        <end position="291"/>
    </location>
</feature>
<accession>A0ABR1CMS2</accession>
<keyword evidence="4" id="KW-1185">Reference proteome</keyword>
<evidence type="ECO:0000313" key="4">
    <source>
        <dbReference type="Proteomes" id="UP001303046"/>
    </source>
</evidence>
<comment type="caution">
    <text evidence="3">The sequence shown here is derived from an EMBL/GenBank/DDBJ whole genome shotgun (WGS) entry which is preliminary data.</text>
</comment>
<sequence>MLDPVWCHSSLPNPRKIDVWETFLIPTRQSRSFHTLQDLYSSCRAKMKPILKWAILVSAIVGILAVTALVLALTLTGKGGDEAPNARTMYFAMNLDGTLFSRKFLEFNKKDCSPQKDLDTTRDAISAMKDMDLLYSFILFAEDAKVTSPVSWKEAVAQLGTLDVNTQASTFKQAPAIREFIKRKGENDLLVYYIPCGFDYRKDDDLNDFVNEMKKAGIEEKILIVSSVQPIDVVSDLYKVTSRNAAGKDDKNIINRISEFGNAGTTSVTGFKDETTSSATIPTTTPSPTTSKIIQETTKLSTTARRTRPTRRIPSTSKPRTTTESISTKEPEDDTTMKSTTTTTEENGTTNAATSTTESVTNSTTETSPTVETVTTTSENPTANPVTSTTGPVTSTTAQTSSSGATVTLEEDVTTILPKSSTESVTDSTTQTSLTVETVTTTSENPTTNPVTSTTGPVTSSTAEISSSGATVTPEKDSTTDFSTSSTESQTDSTAQTSPTVQTVPPTEGNASTSSVTSTTESVTNSTAQTSSSGATVTKENVISTDTKTSEIPVTNAATGVTSAEI</sequence>
<dbReference type="Proteomes" id="UP001303046">
    <property type="component" value="Unassembled WGS sequence"/>
</dbReference>
<evidence type="ECO:0000256" key="2">
    <source>
        <dbReference type="SAM" id="Phobius"/>
    </source>
</evidence>
<name>A0ABR1CMS2_NECAM</name>
<keyword evidence="2" id="KW-0472">Membrane</keyword>
<keyword evidence="2" id="KW-1133">Transmembrane helix</keyword>
<feature type="region of interest" description="Disordered" evidence="1">
    <location>
        <begin position="264"/>
        <end position="544"/>
    </location>
</feature>
<evidence type="ECO:0008006" key="5">
    <source>
        <dbReference type="Google" id="ProtNLM"/>
    </source>
</evidence>
<feature type="compositionally biased region" description="Low complexity" evidence="1">
    <location>
        <begin position="480"/>
        <end position="528"/>
    </location>
</feature>
<feature type="compositionally biased region" description="Polar residues" evidence="1">
    <location>
        <begin position="529"/>
        <end position="544"/>
    </location>
</feature>
<feature type="transmembrane region" description="Helical" evidence="2">
    <location>
        <begin position="53"/>
        <end position="75"/>
    </location>
</feature>
<protein>
    <recommendedName>
        <fullName evidence="5">VWFA domain-containing protein</fullName>
    </recommendedName>
</protein>
<organism evidence="3 4">
    <name type="scientific">Necator americanus</name>
    <name type="common">Human hookworm</name>
    <dbReference type="NCBI Taxonomy" id="51031"/>
    <lineage>
        <taxon>Eukaryota</taxon>
        <taxon>Metazoa</taxon>
        <taxon>Ecdysozoa</taxon>
        <taxon>Nematoda</taxon>
        <taxon>Chromadorea</taxon>
        <taxon>Rhabditida</taxon>
        <taxon>Rhabditina</taxon>
        <taxon>Rhabditomorpha</taxon>
        <taxon>Strongyloidea</taxon>
        <taxon>Ancylostomatidae</taxon>
        <taxon>Bunostominae</taxon>
        <taxon>Necator</taxon>
    </lineage>
</organism>
<dbReference type="EMBL" id="JAVFWL010000002">
    <property type="protein sequence ID" value="KAK6738998.1"/>
    <property type="molecule type" value="Genomic_DNA"/>
</dbReference>
<reference evidence="3 4" key="1">
    <citation type="submission" date="2023-08" db="EMBL/GenBank/DDBJ databases">
        <title>A Necator americanus chromosomal reference genome.</title>
        <authorList>
            <person name="Ilik V."/>
            <person name="Petrzelkova K.J."/>
            <person name="Pardy F."/>
            <person name="Fuh T."/>
            <person name="Niatou-Singa F.S."/>
            <person name="Gouil Q."/>
            <person name="Baker L."/>
            <person name="Ritchie M.E."/>
            <person name="Jex A.R."/>
            <person name="Gazzola D."/>
            <person name="Li H."/>
            <person name="Toshio Fujiwara R."/>
            <person name="Zhan B."/>
            <person name="Aroian R.V."/>
            <person name="Pafco B."/>
            <person name="Schwarz E.M."/>
        </authorList>
    </citation>
    <scope>NUCLEOTIDE SEQUENCE [LARGE SCALE GENOMIC DNA]</scope>
    <source>
        <strain evidence="3 4">Aroian</strain>
        <tissue evidence="3">Whole animal</tissue>
    </source>
</reference>
<feature type="compositionally biased region" description="Low complexity" evidence="1">
    <location>
        <begin position="339"/>
        <end position="408"/>
    </location>
</feature>
<feature type="compositionally biased region" description="Low complexity" evidence="1">
    <location>
        <begin position="424"/>
        <end position="462"/>
    </location>
</feature>
<evidence type="ECO:0000256" key="1">
    <source>
        <dbReference type="SAM" id="MobiDB-lite"/>
    </source>
</evidence>